<reference evidence="3" key="1">
    <citation type="submission" date="2016-10" db="EMBL/GenBank/DDBJ databases">
        <authorList>
            <person name="Varghese N."/>
            <person name="Submissions S."/>
        </authorList>
    </citation>
    <scope>NUCLEOTIDE SEQUENCE [LARGE SCALE GENOMIC DNA]</scope>
    <source>
        <strain evidence="3">DSM 100420</strain>
    </source>
</reference>
<dbReference type="STRING" id="1244108.SAMN05444004_107117"/>
<protein>
    <submittedName>
        <fullName evidence="2">Hint domain-containing protein</fullName>
    </submittedName>
</protein>
<dbReference type="InterPro" id="IPR028992">
    <property type="entry name" value="Hedgehog/Intein_dom"/>
</dbReference>
<proteinExistence type="predicted"/>
<dbReference type="Pfam" id="PF13403">
    <property type="entry name" value="Hint_2"/>
    <property type="match status" value="1"/>
</dbReference>
<dbReference type="EMBL" id="FNPX01000007">
    <property type="protein sequence ID" value="SDZ19612.1"/>
    <property type="molecule type" value="Genomic_DNA"/>
</dbReference>
<feature type="domain" description="Hedgehog/Intein (Hint)" evidence="1">
    <location>
        <begin position="140"/>
        <end position="285"/>
    </location>
</feature>
<dbReference type="OrthoDB" id="6305173at2"/>
<evidence type="ECO:0000313" key="2">
    <source>
        <dbReference type="EMBL" id="SDZ19612.1"/>
    </source>
</evidence>
<dbReference type="AlphaFoldDB" id="A0A1H3R1A9"/>
<accession>A0A1H3R1A9</accession>
<name>A0A1H3R1A9_9RHOB</name>
<sequence>MTTLSFFARGDASSANNAALNIQNTSQQPTVLITFDSGPTGDIILEANGGAPDPDTTVTIDGQNYSFIVEQTGDLPAGNNKVPDVLEGSQITVISVIIDGTYERFFFVTDGSGSMALMNQFGNGAVALQNTDTTPPDVLICFCGDTDILTPQGARKVDALKTGDLVLTGDGDAVPILWIGRTHASVEDMRCDPSLRPICISANSVQPGAPYADLYVSAQHRVVLESAWAEFYFGEPGVMMAAKHMVGTAAERIMPERAVAYFHILLDRHAVLISNGLLTESFQPSRRSIGGMSARIRRSLVNNVSPKQMQALLMRPDAMRTLRAYEARTLSERMFAGTAQPKPTTEGNFLAA</sequence>
<dbReference type="RefSeq" id="WP_092645528.1">
    <property type="nucleotide sequence ID" value="NZ_FNPX01000007.1"/>
</dbReference>
<dbReference type="InterPro" id="IPR036844">
    <property type="entry name" value="Hint_dom_sf"/>
</dbReference>
<organism evidence="2 3">
    <name type="scientific">Jannaschia faecimaris</name>
    <dbReference type="NCBI Taxonomy" id="1244108"/>
    <lineage>
        <taxon>Bacteria</taxon>
        <taxon>Pseudomonadati</taxon>
        <taxon>Pseudomonadota</taxon>
        <taxon>Alphaproteobacteria</taxon>
        <taxon>Rhodobacterales</taxon>
        <taxon>Roseobacteraceae</taxon>
        <taxon>Jannaschia</taxon>
    </lineage>
</organism>
<evidence type="ECO:0000313" key="3">
    <source>
        <dbReference type="Proteomes" id="UP000198914"/>
    </source>
</evidence>
<keyword evidence="3" id="KW-1185">Reference proteome</keyword>
<dbReference type="Proteomes" id="UP000198914">
    <property type="component" value="Unassembled WGS sequence"/>
</dbReference>
<gene>
    <name evidence="2" type="ORF">SAMN05444004_107117</name>
</gene>
<dbReference type="SUPFAM" id="SSF51294">
    <property type="entry name" value="Hedgehog/intein (Hint) domain"/>
    <property type="match status" value="1"/>
</dbReference>
<evidence type="ECO:0000259" key="1">
    <source>
        <dbReference type="Pfam" id="PF13403"/>
    </source>
</evidence>